<reference evidence="1 2" key="1">
    <citation type="journal article" date="2018" name="Mol. Biol. Evol.">
        <title>Broad Genomic Sampling Reveals a Smut Pathogenic Ancestry of the Fungal Clade Ustilaginomycotina.</title>
        <authorList>
            <person name="Kijpornyongpan T."/>
            <person name="Mondo S.J."/>
            <person name="Barry K."/>
            <person name="Sandor L."/>
            <person name="Lee J."/>
            <person name="Lipzen A."/>
            <person name="Pangilinan J."/>
            <person name="LaButti K."/>
            <person name="Hainaut M."/>
            <person name="Henrissat B."/>
            <person name="Grigoriev I.V."/>
            <person name="Spatafora J.W."/>
            <person name="Aime M.C."/>
        </authorList>
    </citation>
    <scope>NUCLEOTIDE SEQUENCE [LARGE SCALE GENOMIC DNA]</scope>
    <source>
        <strain evidence="1 2">SA 807</strain>
    </source>
</reference>
<evidence type="ECO:0000313" key="2">
    <source>
        <dbReference type="Proteomes" id="UP000245626"/>
    </source>
</evidence>
<sequence length="492" mass="54914">MASEAPKLSKVEKDQKFDDVVTNVEDAESLNQKIFEENPKEEKLDYSGFSKKTDPDEIRLVRKMDMYIMISLWSMYWLNYLDRNAIALARLSSLEKDLGLNDTQYQTAVSILFVGYVLFGVPSNMLITRIKPAPFLCGIMITWAIISICTAFSKSFAGLVATRFFLGVVEAPYYPGALFILSNFYTRTEIATRIAILYTGNILATSFAGLIAAGIFELDGKLGFAGWQWLFIIQGSVTGLVAICAYPFLPNTPSTTRWLTPKERELATSRLLRDKVDEEDQGSPLRGLKQAVADPRVWLFCLMQNLHLSANGFKNFFPSVVNTLGFNRTITLVLTCPPYLIAGVFSVLVSLTSGRYNERTWHITVCKAIAIVGFALAPASMNVAVRYVAMCIFTIGTYGVNSIVLGWAATVCSQTKEKKAVTIAMMTSISNASFIYTPYLFRDTDRPRYTLAMVSMAAFSAACALCAWAMRFILQRQNRTLHEKGSPTKYPY</sequence>
<dbReference type="Proteomes" id="UP000245626">
    <property type="component" value="Unassembled WGS sequence"/>
</dbReference>
<dbReference type="EMBL" id="KZ819690">
    <property type="protein sequence ID" value="PWN54249.1"/>
    <property type="molecule type" value="Genomic_DNA"/>
</dbReference>
<proteinExistence type="predicted"/>
<protein>
    <submittedName>
        <fullName evidence="1">MFS transporter</fullName>
    </submittedName>
</protein>
<gene>
    <name evidence="1" type="ORF">IE53DRAFT_308677</name>
</gene>
<keyword evidence="2" id="KW-1185">Reference proteome</keyword>
<name>A0ACD0P8G9_9BASI</name>
<organism evidence="1 2">
    <name type="scientific">Violaceomyces palustris</name>
    <dbReference type="NCBI Taxonomy" id="1673888"/>
    <lineage>
        <taxon>Eukaryota</taxon>
        <taxon>Fungi</taxon>
        <taxon>Dikarya</taxon>
        <taxon>Basidiomycota</taxon>
        <taxon>Ustilaginomycotina</taxon>
        <taxon>Ustilaginomycetes</taxon>
        <taxon>Violaceomycetales</taxon>
        <taxon>Violaceomycetaceae</taxon>
        <taxon>Violaceomyces</taxon>
    </lineage>
</organism>
<accession>A0ACD0P8G9</accession>
<evidence type="ECO:0000313" key="1">
    <source>
        <dbReference type="EMBL" id="PWN54249.1"/>
    </source>
</evidence>